<sequence>MKKIIQPLQLTINQSPVDAVYIGTADETTTDESAVETNEIGRGHLIVITNSPEFNLTTLRHRNGKTFSGTVSKIDVTNSYRVDDILFHDIQGDINEPDKKVTE</sequence>
<name>A0A0R1VGC5_9LACO</name>
<dbReference type="EMBL" id="AZGB01000027">
    <property type="protein sequence ID" value="KRM04586.1"/>
    <property type="molecule type" value="Genomic_DNA"/>
</dbReference>
<keyword evidence="2" id="KW-1185">Reference proteome</keyword>
<evidence type="ECO:0000313" key="2">
    <source>
        <dbReference type="Proteomes" id="UP000051451"/>
    </source>
</evidence>
<evidence type="ECO:0000313" key="1">
    <source>
        <dbReference type="EMBL" id="KRM04586.1"/>
    </source>
</evidence>
<dbReference type="Proteomes" id="UP000051451">
    <property type="component" value="Unassembled WGS sequence"/>
</dbReference>
<proteinExistence type="predicted"/>
<reference evidence="1 2" key="1">
    <citation type="journal article" date="2015" name="Genome Announc.">
        <title>Expanding the biotechnology potential of lactobacilli through comparative genomics of 213 strains and associated genera.</title>
        <authorList>
            <person name="Sun Z."/>
            <person name="Harris H.M."/>
            <person name="McCann A."/>
            <person name="Guo C."/>
            <person name="Argimon S."/>
            <person name="Zhang W."/>
            <person name="Yang X."/>
            <person name="Jeffery I.B."/>
            <person name="Cooney J.C."/>
            <person name="Kagawa T.F."/>
            <person name="Liu W."/>
            <person name="Song Y."/>
            <person name="Salvetti E."/>
            <person name="Wrobel A."/>
            <person name="Rasinkangas P."/>
            <person name="Parkhill J."/>
            <person name="Rea M.C."/>
            <person name="O'Sullivan O."/>
            <person name="Ritari J."/>
            <person name="Douillard F.P."/>
            <person name="Paul Ross R."/>
            <person name="Yang R."/>
            <person name="Briner A.E."/>
            <person name="Felis G.E."/>
            <person name="de Vos W.M."/>
            <person name="Barrangou R."/>
            <person name="Klaenhammer T.R."/>
            <person name="Caufield P.W."/>
            <person name="Cui Y."/>
            <person name="Zhang H."/>
            <person name="O'Toole P.W."/>
        </authorList>
    </citation>
    <scope>NUCLEOTIDE SEQUENCE [LARGE SCALE GENOMIC DNA]</scope>
    <source>
        <strain evidence="1 2">DSM 18630</strain>
    </source>
</reference>
<dbReference type="AlphaFoldDB" id="A0A0R1VGC5"/>
<comment type="caution">
    <text evidence="1">The sequence shown here is derived from an EMBL/GenBank/DDBJ whole genome shotgun (WGS) entry which is preliminary data.</text>
</comment>
<dbReference type="OrthoDB" id="2297853at2"/>
<accession>A0A0R1VGC5</accession>
<gene>
    <name evidence="1" type="ORF">FC89_GL002274</name>
</gene>
<dbReference type="RefSeq" id="WP_057872627.1">
    <property type="nucleotide sequence ID" value="NZ_AZGB01000027.1"/>
</dbReference>
<organism evidence="1 2">
    <name type="scientific">Liquorilactobacillus ghanensis DSM 18630</name>
    <dbReference type="NCBI Taxonomy" id="1423750"/>
    <lineage>
        <taxon>Bacteria</taxon>
        <taxon>Bacillati</taxon>
        <taxon>Bacillota</taxon>
        <taxon>Bacilli</taxon>
        <taxon>Lactobacillales</taxon>
        <taxon>Lactobacillaceae</taxon>
        <taxon>Liquorilactobacillus</taxon>
    </lineage>
</organism>
<dbReference type="GeneID" id="98319932"/>
<dbReference type="PATRIC" id="fig|1423750.3.peg.2313"/>
<protein>
    <submittedName>
        <fullName evidence="1">Uncharacterized protein</fullName>
    </submittedName>
</protein>